<organism evidence="1 2">
    <name type="scientific">Cyclotella atomus</name>
    <dbReference type="NCBI Taxonomy" id="382360"/>
    <lineage>
        <taxon>Eukaryota</taxon>
        <taxon>Sar</taxon>
        <taxon>Stramenopiles</taxon>
        <taxon>Ochrophyta</taxon>
        <taxon>Bacillariophyta</taxon>
        <taxon>Coscinodiscophyceae</taxon>
        <taxon>Thalassiosirophycidae</taxon>
        <taxon>Stephanodiscales</taxon>
        <taxon>Stephanodiscaceae</taxon>
        <taxon>Cyclotella</taxon>
    </lineage>
</organism>
<protein>
    <submittedName>
        <fullName evidence="1">Uncharacterized protein</fullName>
    </submittedName>
</protein>
<name>A0ABD3MYH8_9STRA</name>
<keyword evidence="2" id="KW-1185">Reference proteome</keyword>
<gene>
    <name evidence="1" type="ORF">ACHAWO_004074</name>
</gene>
<proteinExistence type="predicted"/>
<evidence type="ECO:0000313" key="1">
    <source>
        <dbReference type="EMBL" id="KAL3768964.1"/>
    </source>
</evidence>
<dbReference type="Proteomes" id="UP001530400">
    <property type="component" value="Unassembled WGS sequence"/>
</dbReference>
<sequence length="108" mass="12315">MDLSELSNDNDDDNLQTDTIRVRIWRALANGDEVSLTQLSKLVGETRLGELRSHLTHVERQAKTIGNKSDEWRVRRGLDPVQNGAGNVKKVQIKIRKGKRNELLIRLC</sequence>
<dbReference type="EMBL" id="JALLPJ020001339">
    <property type="protein sequence ID" value="KAL3768964.1"/>
    <property type="molecule type" value="Genomic_DNA"/>
</dbReference>
<dbReference type="AlphaFoldDB" id="A0ABD3MYH8"/>
<accession>A0ABD3MYH8</accession>
<reference evidence="1 2" key="1">
    <citation type="submission" date="2024-10" db="EMBL/GenBank/DDBJ databases">
        <title>Updated reference genomes for cyclostephanoid diatoms.</title>
        <authorList>
            <person name="Roberts W.R."/>
            <person name="Alverson A.J."/>
        </authorList>
    </citation>
    <scope>NUCLEOTIDE SEQUENCE [LARGE SCALE GENOMIC DNA]</scope>
    <source>
        <strain evidence="1 2">AJA010-31</strain>
    </source>
</reference>
<evidence type="ECO:0000313" key="2">
    <source>
        <dbReference type="Proteomes" id="UP001530400"/>
    </source>
</evidence>
<comment type="caution">
    <text evidence="1">The sequence shown here is derived from an EMBL/GenBank/DDBJ whole genome shotgun (WGS) entry which is preliminary data.</text>
</comment>